<evidence type="ECO:0000259" key="10">
    <source>
        <dbReference type="Pfam" id="PF23559"/>
    </source>
</evidence>
<keyword evidence="5" id="KW-0611">Plant defense</keyword>
<gene>
    <name evidence="12" type="primary">OSIGBa0117N13.1</name>
</gene>
<evidence type="ECO:0000256" key="3">
    <source>
        <dbReference type="ARBA" id="ARBA00022737"/>
    </source>
</evidence>
<dbReference type="GO" id="GO:0043531">
    <property type="term" value="F:ADP binding"/>
    <property type="evidence" value="ECO:0007669"/>
    <property type="project" value="InterPro"/>
</dbReference>
<keyword evidence="4" id="KW-0547">Nucleotide-binding</keyword>
<dbReference type="Gene3D" id="3.80.10.10">
    <property type="entry name" value="Ribonuclease Inhibitor"/>
    <property type="match status" value="4"/>
</dbReference>
<keyword evidence="3" id="KW-0677">Repeat</keyword>
<dbReference type="SUPFAM" id="SSF52058">
    <property type="entry name" value="L domain-like"/>
    <property type="match status" value="2"/>
</dbReference>
<evidence type="ECO:0000256" key="1">
    <source>
        <dbReference type="ARBA" id="ARBA00008894"/>
    </source>
</evidence>
<dbReference type="Pfam" id="PF00931">
    <property type="entry name" value="NB-ARC"/>
    <property type="match status" value="1"/>
</dbReference>
<accession>Q00RL6</accession>
<dbReference type="Pfam" id="PF18052">
    <property type="entry name" value="Rx_N"/>
    <property type="match status" value="1"/>
</dbReference>
<dbReference type="InterPro" id="IPR036388">
    <property type="entry name" value="WH-like_DNA-bd_sf"/>
</dbReference>
<name>Q00RL6_ORYSA</name>
<dbReference type="InterPro" id="IPR041118">
    <property type="entry name" value="Rx_N"/>
</dbReference>
<dbReference type="InterPro" id="IPR056789">
    <property type="entry name" value="LRR_R13L1-DRL21"/>
</dbReference>
<feature type="domain" description="NB-ARC" evidence="7">
    <location>
        <begin position="280"/>
        <end position="451"/>
    </location>
</feature>
<dbReference type="InterPro" id="IPR027417">
    <property type="entry name" value="P-loop_NTPase"/>
</dbReference>
<evidence type="ECO:0000256" key="4">
    <source>
        <dbReference type="ARBA" id="ARBA00022741"/>
    </source>
</evidence>
<dbReference type="Pfam" id="PF25019">
    <property type="entry name" value="LRR_R13L1-DRL21"/>
    <property type="match status" value="1"/>
</dbReference>
<dbReference type="InterPro" id="IPR026960">
    <property type="entry name" value="RVT-Znf"/>
</dbReference>
<dbReference type="Pfam" id="PF13966">
    <property type="entry name" value="zf-RVT"/>
    <property type="match status" value="1"/>
</dbReference>
<dbReference type="Pfam" id="PF23559">
    <property type="entry name" value="WHD_DRP"/>
    <property type="match status" value="1"/>
</dbReference>
<dbReference type="PANTHER" id="PTHR36766">
    <property type="entry name" value="PLANT BROAD-SPECTRUM MILDEW RESISTANCE PROTEIN RPW8"/>
    <property type="match status" value="1"/>
</dbReference>
<dbReference type="FunFam" id="1.10.10.10:FF:000322">
    <property type="entry name" value="Probable disease resistance protein At1g63360"/>
    <property type="match status" value="1"/>
</dbReference>
<feature type="domain" description="Disease resistance N-terminal" evidence="9">
    <location>
        <begin position="13"/>
        <end position="95"/>
    </location>
</feature>
<organism evidence="12">
    <name type="scientific">Oryza sativa</name>
    <name type="common">Rice</name>
    <dbReference type="NCBI Taxonomy" id="4530"/>
    <lineage>
        <taxon>Eukaryota</taxon>
        <taxon>Viridiplantae</taxon>
        <taxon>Streptophyta</taxon>
        <taxon>Embryophyta</taxon>
        <taxon>Tracheophyta</taxon>
        <taxon>Spermatophyta</taxon>
        <taxon>Magnoliopsida</taxon>
        <taxon>Liliopsida</taxon>
        <taxon>Poales</taxon>
        <taxon>Poaceae</taxon>
        <taxon>BOP clade</taxon>
        <taxon>Oryzoideae</taxon>
        <taxon>Oryzeae</taxon>
        <taxon>Oryzinae</taxon>
        <taxon>Oryza</taxon>
    </lineage>
</organism>
<dbReference type="PRINTS" id="PR00364">
    <property type="entry name" value="DISEASERSIST"/>
</dbReference>
<dbReference type="InterPro" id="IPR002182">
    <property type="entry name" value="NB-ARC"/>
</dbReference>
<dbReference type="FunFam" id="3.40.50.300:FF:001091">
    <property type="entry name" value="Probable disease resistance protein At1g61300"/>
    <property type="match status" value="1"/>
</dbReference>
<evidence type="ECO:0000259" key="9">
    <source>
        <dbReference type="Pfam" id="PF18052"/>
    </source>
</evidence>
<dbReference type="GO" id="GO:0005524">
    <property type="term" value="F:ATP binding"/>
    <property type="evidence" value="ECO:0007669"/>
    <property type="project" value="UniProtKB-KW"/>
</dbReference>
<evidence type="ECO:0000256" key="6">
    <source>
        <dbReference type="ARBA" id="ARBA00022840"/>
    </source>
</evidence>
<dbReference type="SUPFAM" id="SSF52540">
    <property type="entry name" value="P-loop containing nucleoside triphosphate hydrolases"/>
    <property type="match status" value="1"/>
</dbReference>
<keyword evidence="6" id="KW-0067">ATP-binding</keyword>
<evidence type="ECO:0000259" key="7">
    <source>
        <dbReference type="Pfam" id="PF00931"/>
    </source>
</evidence>
<dbReference type="GO" id="GO:0009626">
    <property type="term" value="P:plant-type hypersensitive response"/>
    <property type="evidence" value="ECO:0007669"/>
    <property type="project" value="UniProtKB-ARBA"/>
</dbReference>
<dbReference type="InterPro" id="IPR042197">
    <property type="entry name" value="Apaf_helical"/>
</dbReference>
<protein>
    <submittedName>
        <fullName evidence="12">OSIGBa0117N13.1 protein</fullName>
    </submittedName>
</protein>
<dbReference type="InterPro" id="IPR058922">
    <property type="entry name" value="WHD_DRP"/>
</dbReference>
<evidence type="ECO:0000256" key="5">
    <source>
        <dbReference type="ARBA" id="ARBA00022821"/>
    </source>
</evidence>
<dbReference type="Gene3D" id="1.10.10.10">
    <property type="entry name" value="Winged helix-like DNA-binding domain superfamily/Winged helix DNA-binding domain"/>
    <property type="match status" value="1"/>
</dbReference>
<feature type="domain" description="R13L1/DRL21-like LRR repeat region" evidence="11">
    <location>
        <begin position="815"/>
        <end position="927"/>
    </location>
</feature>
<reference evidence="12" key="1">
    <citation type="journal article" date="2002" name="Nature">
        <title>Sequence and analysis of rice chromosome 4.</title>
        <authorList>
            <person name="Feng Q."/>
            <person name="Zhang Y."/>
            <person name="Hao P."/>
            <person name="Wang S."/>
            <person name="Fu G."/>
            <person name="Huang Y."/>
            <person name="Li Y."/>
            <person name="Zhu J."/>
            <person name="Liu Y."/>
            <person name="Hu X."/>
            <person name="Jia P."/>
            <person name="Zhang Y."/>
            <person name="Zhao Q."/>
            <person name="Ying K."/>
            <person name="Yu S."/>
            <person name="Tang Y."/>
            <person name="Weng Q."/>
            <person name="Zhang L."/>
            <person name="Lu Y."/>
            <person name="Mu J."/>
            <person name="Lu Y."/>
            <person name="Zhang L.S."/>
            <person name="Yu Z."/>
            <person name="Fan D."/>
            <person name="Liu X."/>
            <person name="Lu T."/>
            <person name="Li C."/>
            <person name="Wu Y."/>
            <person name="Sun T."/>
            <person name="Lei H."/>
            <person name="Li T."/>
            <person name="Hu H."/>
            <person name="Guan J."/>
            <person name="Wu M."/>
            <person name="Zhang R."/>
            <person name="Zhou B."/>
            <person name="Chen Z."/>
            <person name="Chen L."/>
            <person name="Jin Z."/>
            <person name="Wang R."/>
            <person name="Yin H."/>
            <person name="Cai Z."/>
            <person name="Ren S."/>
            <person name="Lv G."/>
            <person name="Gu W."/>
            <person name="Zhu G."/>
            <person name="Tu Y."/>
            <person name="Jia J."/>
            <person name="Zhang Y."/>
            <person name="Chen J."/>
            <person name="Kang H."/>
            <person name="Chen X."/>
            <person name="Shao C."/>
            <person name="Sun Y."/>
            <person name="Hu Q."/>
            <person name="Zhang X."/>
            <person name="Zhang W."/>
            <person name="Wang L."/>
            <person name="Ding C."/>
            <person name="Sheng H."/>
            <person name="Gu J."/>
            <person name="Chen S."/>
            <person name="Ni L."/>
            <person name="Zhu F."/>
            <person name="Chen W."/>
            <person name="Lan L."/>
            <person name="Lai Y."/>
            <person name="Cheng Z."/>
            <person name="Gu M."/>
            <person name="Jiang J."/>
            <person name="Li J."/>
            <person name="Hong G."/>
            <person name="Xue Y."/>
            <person name="Han B."/>
        </authorList>
    </citation>
    <scope>NUCLEOTIDE SEQUENCE</scope>
</reference>
<feature type="domain" description="Reverse transcriptase zinc-binding" evidence="8">
    <location>
        <begin position="1683"/>
        <end position="1766"/>
    </location>
</feature>
<keyword evidence="2" id="KW-0433">Leucine-rich repeat</keyword>
<dbReference type="Gene3D" id="1.10.8.430">
    <property type="entry name" value="Helical domain of apoptotic protease-activating factors"/>
    <property type="match status" value="1"/>
</dbReference>
<sequence>MAESVAIRGAQWVVSKALSPLSDGLVEAWAASSALGPNIEALKTELLYAQAMLDNARGREIRSHALVELLQKLRRLAYNAEDVLDELDYFRIQDELEGTFETVDRGCFHDLVRDARHTTKAAAKQLECTSCFSSSSMPEHGGARRRVLCGAWLCCGADEKQSCKCACQLVNRASSTVRAVGKRLSSLLPIHDDGKTPKMDFDRVDASRRMRRIVEQLQPICAKVSTILDLELLGSAIAKLEFMGSRRGIGGDITTSRSTTTSESIEPKLYGRDPEKNTIVENITKGVHCHQHLSVLPIVGPGGIGKTTLTQYIYNTKEVQDHFQIRVWACVSLDFNVYKLTQEILNSIPKAEDEKDDSQPQSLDQLQKLIEKRLKQKRFLVVLDDIWKCGEEEWERLLVPFRKSQVNGNIILVTTRFFDVAEKVKTTNCKVTQLDRLNPEEFWKFFMACVFGYGETKQHKEDRDLINIGKQIVEKLKGSPLAAKTVGRLLRNNTTRDYWTRVLQSKEWDLQTNDYDIMPALKLSYDYLPFHLQQCFSYCALFPEDHKFSSEELIHFWIGLDILHPDHPSQKIEDIGHNYLNQLVNYQFFKKEIDEQKTYYAMHDLLHDLAQKVSSQECLHIDSSSTTPIEIPPTIYHLSISLSSTNSEDGATKGSFKKELDRIGSRLKSENLHSLMIFGQYDQSFVVTLCDMFKHAKSLRLVHLSTMTHPVDSILYNFSKLLHLRYIKLESNYRDKSHLPASLSRFYHLRVLDIQEWRGADSFPKDMANLSKLRHFLVPPDASELHSNISSVGKLHCLQELKHFKVKKKGDGFSLKELGELTELGGTLSIFNLEYVQVKEAHEANLLYKRRLHHLALNWSDNRSDKNPGIENQILESLQPHSNLSELRIQHGGSTCPTWLGTSLSVKGLEALCLVGTNWKMHPPLGEVWLIDMSGGEYFGCTTSQYFRNLKRLEIIGLSNFRKWEAKEICPMWFSVLETLTVKDCSELIELPFSYYTQQPLEGDGKETWFPRLREAKIMRCPKLVSLPPIPYTRTLRYVKINNVGISLEKLRYESATYTLKIRVKDGLNGLDDKILAFYNLTQLQNLEVSNCKHLAASHLQMLTSLKILRLDSSSVVFHLSESLSDYKWQVPVEYLSISSYHGSGKALSQLLSHLPKLSELYLMNCHKITQMCITVEQQQTAAIELEDTQAIGSIQQQQVAEDLVEEEGVVPQLAMDQEDDDGMLIFPAHLSNSLQRLELSSCPELILDVARPALPTSHEEGTGGWGLQSLHSLQILHIWHCPKFLSTYNAPGCPFPSSLQRLEIAGCKEGVQTLDFISNLNFLTELHIDDCGEDLRCEGLWPLLTQGQLSKLYVLRTPRFFAGLDPILGVLQDGQEQQLSPLQCSSKLQELHTDDFAGVHVKPICRLLSSSLTKLVLGWNDEVGRFTKEQEEALQLLISLQDLHFWVCTNLQCLPAGLHRLTSLKRLVIIGCPSIRSLPKGGLPSSLQELDVRASWNEKFKQRCTKLTSFQFLLFSSGISENRFRTTIIGLLDSAAAAQLWKPTVWQTGSYMLEGFSSHTLSVLKCEPKRLRLDCLHSITGNCCSELPNSFWNQQCSSNMLEGNKRLSSMNINDWNYCNERPNSLAPSLYMRINGNWAIDLHPVISTQAQLELDMLMTTLQSQQIHPERPDNRSCTLSPVGFTTTAYYELITYHGILWRPAHFIWIKAIPNTCKIFLWLAFRGRLNTNDNRVKKCWASDPHCAVCPAIETANHIILRCKLATEIWNKLNLLDQAIQSADILQFTEHVLGILPTQLKLGWPICFAACSHSL</sequence>
<comment type="similarity">
    <text evidence="1">Belongs to the disease resistance NB-LRR family.</text>
</comment>
<dbReference type="EMBL" id="CT827955">
    <property type="protein sequence ID" value="CAJ86357.1"/>
    <property type="molecule type" value="Genomic_DNA"/>
</dbReference>
<dbReference type="PANTHER" id="PTHR36766:SF30">
    <property type="entry name" value="TIR-NBS TYPE DISEASE RESISTANCE PROTEIN-RELATED"/>
    <property type="match status" value="1"/>
</dbReference>
<dbReference type="Gene3D" id="3.40.50.300">
    <property type="entry name" value="P-loop containing nucleotide triphosphate hydrolases"/>
    <property type="match status" value="1"/>
</dbReference>
<dbReference type="GO" id="GO:0002758">
    <property type="term" value="P:innate immune response-activating signaling pathway"/>
    <property type="evidence" value="ECO:0007669"/>
    <property type="project" value="UniProtKB-ARBA"/>
</dbReference>
<dbReference type="GO" id="GO:0042742">
    <property type="term" value="P:defense response to bacterium"/>
    <property type="evidence" value="ECO:0007669"/>
    <property type="project" value="UniProtKB-ARBA"/>
</dbReference>
<proteinExistence type="inferred from homology"/>
<evidence type="ECO:0000313" key="12">
    <source>
        <dbReference type="EMBL" id="CAJ86357.1"/>
    </source>
</evidence>
<evidence type="ECO:0000256" key="2">
    <source>
        <dbReference type="ARBA" id="ARBA00022614"/>
    </source>
</evidence>
<evidence type="ECO:0000259" key="8">
    <source>
        <dbReference type="Pfam" id="PF13966"/>
    </source>
</evidence>
<dbReference type="InterPro" id="IPR032675">
    <property type="entry name" value="LRR_dom_sf"/>
</dbReference>
<reference evidence="12" key="2">
    <citation type="submission" date="2006-03" db="EMBL/GenBank/DDBJ databases">
        <title>Chromosome-wide comparison between domesticated rice subspecies indica and japonica.</title>
        <authorList>
            <person name="Han B."/>
        </authorList>
    </citation>
    <scope>NUCLEOTIDE SEQUENCE</scope>
</reference>
<feature type="domain" description="Disease resistance protein winged helix" evidence="10">
    <location>
        <begin position="541"/>
        <end position="610"/>
    </location>
</feature>
<dbReference type="Gene3D" id="1.20.5.4130">
    <property type="match status" value="1"/>
</dbReference>
<evidence type="ECO:0000259" key="11">
    <source>
        <dbReference type="Pfam" id="PF25019"/>
    </source>
</evidence>